<evidence type="ECO:0000313" key="2">
    <source>
        <dbReference type="EMBL" id="TWG13012.1"/>
    </source>
</evidence>
<dbReference type="AlphaFoldDB" id="A0A561VN31"/>
<evidence type="ECO:0000256" key="1">
    <source>
        <dbReference type="SAM" id="MobiDB-lite"/>
    </source>
</evidence>
<gene>
    <name evidence="2" type="ORF">FHX75_1346</name>
</gene>
<feature type="region of interest" description="Disordered" evidence="1">
    <location>
        <begin position="61"/>
        <end position="85"/>
    </location>
</feature>
<comment type="caution">
    <text evidence="2">The sequence shown here is derived from an EMBL/GenBank/DDBJ whole genome shotgun (WGS) entry which is preliminary data.</text>
</comment>
<protein>
    <submittedName>
        <fullName evidence="2">Uncharacterized protein</fullName>
    </submittedName>
</protein>
<sequence length="101" mass="11019">MDHGPTDPSVIDMVNGVSDEPAPCTVSPLTGEQLLAYFGTVHPAPDQVLVQRVLRRLTHRLPGRRPGRTQPLATGRAAIQPPAGRGLTENACRAFWRRSAW</sequence>
<dbReference type="EMBL" id="VIXA01000003">
    <property type="protein sequence ID" value="TWG13012.1"/>
    <property type="molecule type" value="Genomic_DNA"/>
</dbReference>
<keyword evidence="3" id="KW-1185">Reference proteome</keyword>
<proteinExistence type="predicted"/>
<reference evidence="2 3" key="1">
    <citation type="submission" date="2019-06" db="EMBL/GenBank/DDBJ databases">
        <title>Sequencing the genomes of 1000 actinobacteria strains.</title>
        <authorList>
            <person name="Klenk H.-P."/>
        </authorList>
    </citation>
    <scope>NUCLEOTIDE SEQUENCE [LARGE SCALE GENOMIC DNA]</scope>
    <source>
        <strain evidence="2 3">DSM 102131</strain>
    </source>
</reference>
<dbReference type="Proteomes" id="UP000319927">
    <property type="component" value="Unassembled WGS sequence"/>
</dbReference>
<name>A0A561VN31_9ACTN</name>
<accession>A0A561VN31</accession>
<organism evidence="2 3">
    <name type="scientific">Micromonospora palomenae</name>
    <dbReference type="NCBI Taxonomy" id="1461247"/>
    <lineage>
        <taxon>Bacteria</taxon>
        <taxon>Bacillati</taxon>
        <taxon>Actinomycetota</taxon>
        <taxon>Actinomycetes</taxon>
        <taxon>Micromonosporales</taxon>
        <taxon>Micromonosporaceae</taxon>
        <taxon>Micromonospora</taxon>
    </lineage>
</organism>
<evidence type="ECO:0000313" key="3">
    <source>
        <dbReference type="Proteomes" id="UP000319927"/>
    </source>
</evidence>